<dbReference type="SUPFAM" id="SSF69593">
    <property type="entry name" value="Glycerol-3-phosphate (1)-acyltransferase"/>
    <property type="match status" value="1"/>
</dbReference>
<dbReference type="GO" id="GO:0003841">
    <property type="term" value="F:1-acylglycerol-3-phosphate O-acyltransferase activity"/>
    <property type="evidence" value="ECO:0007669"/>
    <property type="project" value="TreeGrafter"/>
</dbReference>
<sequence length="398" mass="45643">MHAVVLDEPYQFVPPHHGTLWPRFLQLFLRRRLRKDFGIQQYKWHGLEKIRDSVAAGHSVVLAPNHCRPADPLVVNELCHQVGLQPQMMASWHVFKTSWLHGFVLRRVGAFSVYREGTDRQALNAAIEILTQANRPLVIFPEGVITRTNDRLLAMMEGLSFIARSAAKKRTKDNSDAKVVVHPVAIRYRFHGDAEKELHAALDDIEERLSWRPQKGETLKERIHRIGKALLWLKEIEYFGQPQTGAVAERLQNLIDKILVPMENEWIGDGESQSDKTPVARVKQLRSAVLPDMIDGDLGDDEKDRRWDQLAGMYMAQQLGHYPPDYVSDDPTNERMLETVEKFEEDLTDHSRIYRPMSVEVSVGDPIEVTAKRVRGQQDPVMLQLESDMRRMLGIAGE</sequence>
<reference evidence="5 6" key="1">
    <citation type="submission" date="2019-02" db="EMBL/GenBank/DDBJ databases">
        <title>Deep-cultivation of Planctomycetes and their phenomic and genomic characterization uncovers novel biology.</title>
        <authorList>
            <person name="Wiegand S."/>
            <person name="Jogler M."/>
            <person name="Boedeker C."/>
            <person name="Pinto D."/>
            <person name="Vollmers J."/>
            <person name="Rivas-Marin E."/>
            <person name="Kohn T."/>
            <person name="Peeters S.H."/>
            <person name="Heuer A."/>
            <person name="Rast P."/>
            <person name="Oberbeckmann S."/>
            <person name="Bunk B."/>
            <person name="Jeske O."/>
            <person name="Meyerdierks A."/>
            <person name="Storesund J.E."/>
            <person name="Kallscheuer N."/>
            <person name="Luecker S."/>
            <person name="Lage O.M."/>
            <person name="Pohl T."/>
            <person name="Merkel B.J."/>
            <person name="Hornburger P."/>
            <person name="Mueller R.-W."/>
            <person name="Bruemmer F."/>
            <person name="Labrenz M."/>
            <person name="Spormann A.M."/>
            <person name="Op den Camp H."/>
            <person name="Overmann J."/>
            <person name="Amann R."/>
            <person name="Jetten M.S.M."/>
            <person name="Mascher T."/>
            <person name="Medema M.H."/>
            <person name="Devos D.P."/>
            <person name="Kaster A.-K."/>
            <person name="Ovreas L."/>
            <person name="Rohde M."/>
            <person name="Galperin M.Y."/>
            <person name="Jogler C."/>
        </authorList>
    </citation>
    <scope>NUCLEOTIDE SEQUENCE [LARGE SCALE GENOMIC DNA]</scope>
    <source>
        <strain evidence="5 6">K23_9</strain>
    </source>
</reference>
<evidence type="ECO:0000313" key="5">
    <source>
        <dbReference type="EMBL" id="QDT13913.1"/>
    </source>
</evidence>
<keyword evidence="2 5" id="KW-0808">Transferase</keyword>
<comment type="pathway">
    <text evidence="1">Lipid metabolism.</text>
</comment>
<dbReference type="EMBL" id="CP036526">
    <property type="protein sequence ID" value="QDT13913.1"/>
    <property type="molecule type" value="Genomic_DNA"/>
</dbReference>
<accession>A0A517P3G7</accession>
<evidence type="ECO:0000256" key="1">
    <source>
        <dbReference type="ARBA" id="ARBA00005189"/>
    </source>
</evidence>
<gene>
    <name evidence="5" type="ORF">K239x_59330</name>
</gene>
<dbReference type="OrthoDB" id="9806008at2"/>
<evidence type="ECO:0000256" key="2">
    <source>
        <dbReference type="ARBA" id="ARBA00022679"/>
    </source>
</evidence>
<dbReference type="Pfam" id="PF01553">
    <property type="entry name" value="Acyltransferase"/>
    <property type="match status" value="1"/>
</dbReference>
<dbReference type="Proteomes" id="UP000319817">
    <property type="component" value="Chromosome"/>
</dbReference>
<keyword evidence="3 5" id="KW-0012">Acyltransferase</keyword>
<dbReference type="PANTHER" id="PTHR10434">
    <property type="entry name" value="1-ACYL-SN-GLYCEROL-3-PHOSPHATE ACYLTRANSFERASE"/>
    <property type="match status" value="1"/>
</dbReference>
<dbReference type="RefSeq" id="WP_145421897.1">
    <property type="nucleotide sequence ID" value="NZ_CP036526.1"/>
</dbReference>
<keyword evidence="6" id="KW-1185">Reference proteome</keyword>
<name>A0A517P3G7_9BACT</name>
<feature type="domain" description="Phospholipid/glycerol acyltransferase" evidence="4">
    <location>
        <begin position="60"/>
        <end position="189"/>
    </location>
</feature>
<protein>
    <submittedName>
        <fullName evidence="5">Acyltransferase</fullName>
    </submittedName>
</protein>
<dbReference type="InterPro" id="IPR002123">
    <property type="entry name" value="Plipid/glycerol_acylTrfase"/>
</dbReference>
<evidence type="ECO:0000313" key="6">
    <source>
        <dbReference type="Proteomes" id="UP000319817"/>
    </source>
</evidence>
<dbReference type="CDD" id="cd06551">
    <property type="entry name" value="LPLAT"/>
    <property type="match status" value="1"/>
</dbReference>
<dbReference type="AlphaFoldDB" id="A0A517P3G7"/>
<proteinExistence type="predicted"/>
<evidence type="ECO:0000256" key="3">
    <source>
        <dbReference type="ARBA" id="ARBA00023315"/>
    </source>
</evidence>
<dbReference type="SMART" id="SM00563">
    <property type="entry name" value="PlsC"/>
    <property type="match status" value="1"/>
</dbReference>
<organism evidence="5 6">
    <name type="scientific">Stieleria marina</name>
    <dbReference type="NCBI Taxonomy" id="1930275"/>
    <lineage>
        <taxon>Bacteria</taxon>
        <taxon>Pseudomonadati</taxon>
        <taxon>Planctomycetota</taxon>
        <taxon>Planctomycetia</taxon>
        <taxon>Pirellulales</taxon>
        <taxon>Pirellulaceae</taxon>
        <taxon>Stieleria</taxon>
    </lineage>
</organism>
<dbReference type="GO" id="GO:0006654">
    <property type="term" value="P:phosphatidic acid biosynthetic process"/>
    <property type="evidence" value="ECO:0007669"/>
    <property type="project" value="TreeGrafter"/>
</dbReference>
<dbReference type="PANTHER" id="PTHR10434:SF40">
    <property type="entry name" value="1-ACYL-SN-GLYCEROL-3-PHOSPHATE ACYLTRANSFERASE"/>
    <property type="match status" value="1"/>
</dbReference>
<evidence type="ECO:0000259" key="4">
    <source>
        <dbReference type="SMART" id="SM00563"/>
    </source>
</evidence>